<evidence type="ECO:0000256" key="1">
    <source>
        <dbReference type="SAM" id="Phobius"/>
    </source>
</evidence>
<gene>
    <name evidence="3" type="ORF">D2S45_04995</name>
    <name evidence="2" type="ORF">PI172_2293</name>
</gene>
<dbReference type="InterPro" id="IPR025460">
    <property type="entry name" value="DUF4280"/>
</dbReference>
<evidence type="ECO:0000313" key="2">
    <source>
        <dbReference type="EMBL" id="BAR97021.1"/>
    </source>
</evidence>
<proteinExistence type="predicted"/>
<sequence length="440" mass="47029">MSKLYVPEGVWLVCSEGTSTQQLAVVSQSTVKIDGAHLMATTEDRVKTDFGCKKGALLAACMMALAAMAVAVVIVGTGGLGACAIIGAAGAAGAVGGGILGRLMPCGCATCMGVWQNHSLSVKAGGYHALLEDSFSLCSKGGTIKIMFSKEAAEAYAALVAAKSNVEIANVAVIAFIAPFVLQGAGNAILGFKSGFSAALGVSKLSAAAFVGETTIAGGTGLVTDLGLDFVKENLVYEKLGVKTYTKGAIEDETITVLGNNSNDISENQGNLFDTKQSAEYSKHIGDRENISITDYEKMTYEREGYLSATNGYVDERCWEIVEEKSDWKYRIKGKRSMEALLETDKLTQSSGIYYMKDKYTLLTGKDYNWGRSLITDMKNSFNNSIPIKSKEGTKSFLFGLLLDAYRGIGNKLLEGSLNNYKKTIVEELQTRSKLKVKTK</sequence>
<keyword evidence="1" id="KW-0472">Membrane</keyword>
<reference evidence="2 4" key="1">
    <citation type="submission" date="2015-07" db="EMBL/GenBank/DDBJ databases">
        <title>Complete genome sequence of Prevotella intermedia strain 17-2.</title>
        <authorList>
            <person name="Nambu T."/>
        </authorList>
    </citation>
    <scope>NUCLEOTIDE SEQUENCE [LARGE SCALE GENOMIC DNA]</scope>
    <source>
        <strain evidence="2 4">17-2</strain>
    </source>
</reference>
<dbReference type="Pfam" id="PF14107">
    <property type="entry name" value="DUF4280"/>
    <property type="match status" value="1"/>
</dbReference>
<protein>
    <submittedName>
        <fullName evidence="3">DUF4280 domain-containing protein</fullName>
    </submittedName>
</protein>
<evidence type="ECO:0000313" key="5">
    <source>
        <dbReference type="Proteomes" id="UP000283868"/>
    </source>
</evidence>
<keyword evidence="5" id="KW-1185">Reference proteome</keyword>
<accession>A0A1P8JNU5</accession>
<dbReference type="RefSeq" id="WP_014708464.1">
    <property type="nucleotide sequence ID" value="NZ_AP014926.1"/>
</dbReference>
<reference evidence="3 5" key="2">
    <citation type="submission" date="2018-08" db="EMBL/GenBank/DDBJ databases">
        <title>Comparative analysis of Prevotella intermedia strains.</title>
        <authorList>
            <person name="Moon J.-H."/>
            <person name="Lee J.-H."/>
        </authorList>
    </citation>
    <scope>NUCLEOTIDE SEQUENCE [LARGE SCALE GENOMIC DNA]</scope>
    <source>
        <strain evidence="3 5">ATCC 15033</strain>
    </source>
</reference>
<evidence type="ECO:0000313" key="3">
    <source>
        <dbReference type="EMBL" id="RRF87672.1"/>
    </source>
</evidence>
<feature type="transmembrane region" description="Helical" evidence="1">
    <location>
        <begin position="55"/>
        <end position="75"/>
    </location>
</feature>
<keyword evidence="1" id="KW-1133">Transmembrane helix</keyword>
<dbReference type="Proteomes" id="UP000067008">
    <property type="component" value="Chromosome 1"/>
</dbReference>
<dbReference type="EMBL" id="AP014926">
    <property type="protein sequence ID" value="BAR97021.1"/>
    <property type="molecule type" value="Genomic_DNA"/>
</dbReference>
<dbReference type="AlphaFoldDB" id="A0A1P8JNU5"/>
<organism evidence="3 5">
    <name type="scientific">Prevotella intermedia</name>
    <dbReference type="NCBI Taxonomy" id="28131"/>
    <lineage>
        <taxon>Bacteria</taxon>
        <taxon>Pseudomonadati</taxon>
        <taxon>Bacteroidota</taxon>
        <taxon>Bacteroidia</taxon>
        <taxon>Bacteroidales</taxon>
        <taxon>Prevotellaceae</taxon>
        <taxon>Prevotella</taxon>
    </lineage>
</organism>
<dbReference type="EMBL" id="QXEN01000005">
    <property type="protein sequence ID" value="RRF87672.1"/>
    <property type="molecule type" value="Genomic_DNA"/>
</dbReference>
<name>A0A1P8JNU5_PREIN</name>
<dbReference type="Proteomes" id="UP000283868">
    <property type="component" value="Unassembled WGS sequence"/>
</dbReference>
<feature type="transmembrane region" description="Helical" evidence="1">
    <location>
        <begin position="82"/>
        <end position="104"/>
    </location>
</feature>
<keyword evidence="1" id="KW-0812">Transmembrane</keyword>
<evidence type="ECO:0000313" key="4">
    <source>
        <dbReference type="Proteomes" id="UP000067008"/>
    </source>
</evidence>